<evidence type="ECO:0000259" key="2">
    <source>
        <dbReference type="Pfam" id="PF02558"/>
    </source>
</evidence>
<dbReference type="Proteomes" id="UP001343724">
    <property type="component" value="Unassembled WGS sequence"/>
</dbReference>
<protein>
    <submittedName>
        <fullName evidence="3">NAD/NADP octopine/nopaline dehydrogenase family protein</fullName>
    </submittedName>
</protein>
<keyword evidence="4" id="KW-1185">Reference proteome</keyword>
<evidence type="ECO:0000313" key="4">
    <source>
        <dbReference type="Proteomes" id="UP001343724"/>
    </source>
</evidence>
<name>A0ABU6J113_9ACTN</name>
<sequence>MNITVVGGGNIGTLMAAEFAAAGHSVTMMASSPDQWSETLQVLDETGSVIKEGRLALVTENAAQAAESAEAVFITHPTFMLEDTAARLLPFVRKGQLIGVVPGACGEFFFREHLKRGAMLFGLQRVHDIARIKTRGKSVFSLGRKPKIQVGAVPNEQSVSVAALMADLFAMPAVPLPNYLVETLTPSNPLLHTTRIRSMFRNWEPGITYPRNILFYEEWDLPSAELLIACDDELQNVCRAIEGETGMDLSSVRPLKEHYESPDAPALKAKISGIPAFRGLTSPMREVGPDQWVPDFKSRYFRADFAYGLKAILDIAALANIATPHMDDVHRWYLTVANQNAVTMKGMPNTVKELTNLYQ</sequence>
<reference evidence="3 4" key="1">
    <citation type="submission" date="2024-01" db="EMBL/GenBank/DDBJ databases">
        <title>novel species in genus Adlercreutzia.</title>
        <authorList>
            <person name="Liu X."/>
        </authorList>
    </citation>
    <scope>NUCLEOTIDE SEQUENCE [LARGE SCALE GENOMIC DNA]</scope>
    <source>
        <strain evidence="3 4">R22</strain>
    </source>
</reference>
<dbReference type="InterPro" id="IPR051729">
    <property type="entry name" value="Opine/Lysopine_DH"/>
</dbReference>
<proteinExistence type="predicted"/>
<dbReference type="InterPro" id="IPR036291">
    <property type="entry name" value="NAD(P)-bd_dom_sf"/>
</dbReference>
<feature type="domain" description="Opine dehydrogenase" evidence="1">
    <location>
        <begin position="176"/>
        <end position="333"/>
    </location>
</feature>
<dbReference type="SUPFAM" id="SSF51735">
    <property type="entry name" value="NAD(P)-binding Rossmann-fold domains"/>
    <property type="match status" value="1"/>
</dbReference>
<gene>
    <name evidence="3" type="ORF">VJ920_09380</name>
</gene>
<dbReference type="InterPro" id="IPR013328">
    <property type="entry name" value="6PGD_dom2"/>
</dbReference>
<dbReference type="PANTHER" id="PTHR38015">
    <property type="entry name" value="BLR6086 PROTEIN"/>
    <property type="match status" value="1"/>
</dbReference>
<dbReference type="PANTHER" id="PTHR38015:SF1">
    <property type="entry name" value="OPINE DEHYDROGENASE DOMAIN-CONTAINING PROTEIN"/>
    <property type="match status" value="1"/>
</dbReference>
<dbReference type="EMBL" id="JAYMFH010000014">
    <property type="protein sequence ID" value="MEC4295522.1"/>
    <property type="molecule type" value="Genomic_DNA"/>
</dbReference>
<dbReference type="SUPFAM" id="SSF48179">
    <property type="entry name" value="6-phosphogluconate dehydrogenase C-terminal domain-like"/>
    <property type="match status" value="1"/>
</dbReference>
<dbReference type="Gene3D" id="3.40.50.720">
    <property type="entry name" value="NAD(P)-binding Rossmann-like Domain"/>
    <property type="match status" value="1"/>
</dbReference>
<evidence type="ECO:0000313" key="3">
    <source>
        <dbReference type="EMBL" id="MEC4295522.1"/>
    </source>
</evidence>
<dbReference type="Gene3D" id="1.10.1040.10">
    <property type="entry name" value="N-(1-d-carboxylethyl)-l-norvaline Dehydrogenase, domain 2"/>
    <property type="match status" value="1"/>
</dbReference>
<dbReference type="InterPro" id="IPR008927">
    <property type="entry name" value="6-PGluconate_DH-like_C_sf"/>
</dbReference>
<organism evidence="3 4">
    <name type="scientific">Adlercreutzia shanghongiae</name>
    <dbReference type="NCBI Taxonomy" id="3111773"/>
    <lineage>
        <taxon>Bacteria</taxon>
        <taxon>Bacillati</taxon>
        <taxon>Actinomycetota</taxon>
        <taxon>Coriobacteriia</taxon>
        <taxon>Eggerthellales</taxon>
        <taxon>Eggerthellaceae</taxon>
        <taxon>Adlercreutzia</taxon>
    </lineage>
</organism>
<evidence type="ECO:0000259" key="1">
    <source>
        <dbReference type="Pfam" id="PF02317"/>
    </source>
</evidence>
<comment type="caution">
    <text evidence="3">The sequence shown here is derived from an EMBL/GenBank/DDBJ whole genome shotgun (WGS) entry which is preliminary data.</text>
</comment>
<dbReference type="Pfam" id="PF02317">
    <property type="entry name" value="Octopine_DH"/>
    <property type="match status" value="1"/>
</dbReference>
<dbReference type="InterPro" id="IPR013332">
    <property type="entry name" value="KPR_N"/>
</dbReference>
<dbReference type="RefSeq" id="WP_326454967.1">
    <property type="nucleotide sequence ID" value="NZ_JAYMFH010000014.1"/>
</dbReference>
<dbReference type="Pfam" id="PF02558">
    <property type="entry name" value="ApbA"/>
    <property type="match status" value="1"/>
</dbReference>
<accession>A0ABU6J113</accession>
<dbReference type="InterPro" id="IPR003421">
    <property type="entry name" value="Opine_DH"/>
</dbReference>
<feature type="domain" description="Ketopantoate reductase N-terminal" evidence="2">
    <location>
        <begin position="3"/>
        <end position="98"/>
    </location>
</feature>